<reference evidence="1" key="1">
    <citation type="submission" date="2019-08" db="EMBL/GenBank/DDBJ databases">
        <authorList>
            <person name="Kucharzyk K."/>
            <person name="Murdoch R.W."/>
            <person name="Higgins S."/>
            <person name="Loffler F."/>
        </authorList>
    </citation>
    <scope>NUCLEOTIDE SEQUENCE</scope>
</reference>
<sequence>MHTEKSMLKVNMFMTSYTMRMQMHMKMDVFSVPYVT</sequence>
<comment type="caution">
    <text evidence="1">The sequence shown here is derived from an EMBL/GenBank/DDBJ whole genome shotgun (WGS) entry which is preliminary data.</text>
</comment>
<dbReference type="EMBL" id="VSSQ01005467">
    <property type="protein sequence ID" value="MPM29265.1"/>
    <property type="molecule type" value="Genomic_DNA"/>
</dbReference>
<name>A0A644YL04_9ZZZZ</name>
<protein>
    <submittedName>
        <fullName evidence="1">Uncharacterized protein</fullName>
    </submittedName>
</protein>
<proteinExistence type="predicted"/>
<accession>A0A644YL04</accession>
<dbReference type="AlphaFoldDB" id="A0A644YL04"/>
<gene>
    <name evidence="1" type="ORF">SDC9_75805</name>
</gene>
<evidence type="ECO:0000313" key="1">
    <source>
        <dbReference type="EMBL" id="MPM29265.1"/>
    </source>
</evidence>
<organism evidence="1">
    <name type="scientific">bioreactor metagenome</name>
    <dbReference type="NCBI Taxonomy" id="1076179"/>
    <lineage>
        <taxon>unclassified sequences</taxon>
        <taxon>metagenomes</taxon>
        <taxon>ecological metagenomes</taxon>
    </lineage>
</organism>